<evidence type="ECO:0000256" key="4">
    <source>
        <dbReference type="ARBA" id="ARBA00022833"/>
    </source>
</evidence>
<keyword evidence="5 8" id="KW-0560">Oxidoreductase</keyword>
<dbReference type="InterPro" id="IPR013149">
    <property type="entry name" value="ADH-like_C"/>
</dbReference>
<dbReference type="Gene3D" id="3.90.180.10">
    <property type="entry name" value="Medium-chain alcohol dehydrogenases, catalytic domain"/>
    <property type="match status" value="1"/>
</dbReference>
<evidence type="ECO:0000313" key="9">
    <source>
        <dbReference type="Proteomes" id="UP000703038"/>
    </source>
</evidence>
<proteinExistence type="inferred from homology"/>
<gene>
    <name evidence="8" type="ORF">JOE42_000030</name>
</gene>
<keyword evidence="4 6" id="KW-0862">Zinc</keyword>
<dbReference type="Proteomes" id="UP000703038">
    <property type="component" value="Unassembled WGS sequence"/>
</dbReference>
<dbReference type="RefSeq" id="WP_239532312.1">
    <property type="nucleotide sequence ID" value="NZ_JAFBBK010000001.1"/>
</dbReference>
<comment type="similarity">
    <text evidence="2 6">Belongs to the zinc-containing alcohol dehydrogenase family.</text>
</comment>
<dbReference type="InterPro" id="IPR020843">
    <property type="entry name" value="ER"/>
</dbReference>
<evidence type="ECO:0000256" key="6">
    <source>
        <dbReference type="RuleBase" id="RU361277"/>
    </source>
</evidence>
<evidence type="ECO:0000259" key="7">
    <source>
        <dbReference type="SMART" id="SM00829"/>
    </source>
</evidence>
<dbReference type="InterPro" id="IPR036291">
    <property type="entry name" value="NAD(P)-bd_dom_sf"/>
</dbReference>
<dbReference type="SUPFAM" id="SSF50129">
    <property type="entry name" value="GroES-like"/>
    <property type="match status" value="1"/>
</dbReference>
<comment type="caution">
    <text evidence="8">The sequence shown here is derived from an EMBL/GenBank/DDBJ whole genome shotgun (WGS) entry which is preliminary data.</text>
</comment>
<comment type="cofactor">
    <cofactor evidence="1 6">
        <name>Zn(2+)</name>
        <dbReference type="ChEBI" id="CHEBI:29105"/>
    </cofactor>
</comment>
<sequence length="369" mass="37778">MSCLKTDAALSFDTVSDFRIHEVELSLPQGDEILVEMKAVGICHTDLVARAMSPAGTPAVLGHEGAGVVAAVGADVHDVAVGDCVLISFASCGLCDSCAAGSPAYCTRFAEANVSGRRLDGSATLRHGAEVVFGSFFGQSSFARHAVTARRNAVVVAPGSDLVEMASFGCGVQTGAGAILDILRPDPTSRVIVYGLGGVGMAAVMAASYLGARQIVGVDMSPSRLETALEVGATHVLDGGDPEIANAVDELTDGGPTHAFDTTGNPAVIRGAARSLRRGGTLVVVGTGPADVSVDVQDLIAGGKTVRGCIEGDADPQVMIPRLVRLHQEGHLPMHHIVHRFDFGDINDAVSSAVSGASIKPVLTFSTGQ</sequence>
<dbReference type="PANTHER" id="PTHR43350:SF2">
    <property type="entry name" value="GROES-LIKE ZINC-BINDING ALCOHOL DEHYDROGENASE FAMILY PROTEIN"/>
    <property type="match status" value="1"/>
</dbReference>
<dbReference type="GO" id="GO:0018456">
    <property type="term" value="F:aryl-alcohol dehydrogenase (NAD+) activity"/>
    <property type="evidence" value="ECO:0007669"/>
    <property type="project" value="UniProtKB-EC"/>
</dbReference>
<evidence type="ECO:0000256" key="2">
    <source>
        <dbReference type="ARBA" id="ARBA00008072"/>
    </source>
</evidence>
<dbReference type="EC" id="1.1.1.90" evidence="8"/>
<dbReference type="EMBL" id="JAFBBK010000001">
    <property type="protein sequence ID" value="MBM7413297.1"/>
    <property type="molecule type" value="Genomic_DNA"/>
</dbReference>
<dbReference type="CDD" id="cd08278">
    <property type="entry name" value="benzyl_alcohol_DH"/>
    <property type="match status" value="1"/>
</dbReference>
<dbReference type="SMART" id="SM00829">
    <property type="entry name" value="PKS_ER"/>
    <property type="match status" value="1"/>
</dbReference>
<dbReference type="InterPro" id="IPR013154">
    <property type="entry name" value="ADH-like_N"/>
</dbReference>
<accession>A0ABS2KMU5</accession>
<evidence type="ECO:0000313" key="8">
    <source>
        <dbReference type="EMBL" id="MBM7413297.1"/>
    </source>
</evidence>
<organism evidence="8 9">
    <name type="scientific">Rhodococcoides corynebacterioides</name>
    <dbReference type="NCBI Taxonomy" id="53972"/>
    <lineage>
        <taxon>Bacteria</taxon>
        <taxon>Bacillati</taxon>
        <taxon>Actinomycetota</taxon>
        <taxon>Actinomycetes</taxon>
        <taxon>Mycobacteriales</taxon>
        <taxon>Nocardiaceae</taxon>
        <taxon>Rhodococcoides</taxon>
    </lineage>
</organism>
<dbReference type="Pfam" id="PF00107">
    <property type="entry name" value="ADH_zinc_N"/>
    <property type="match status" value="1"/>
</dbReference>
<protein>
    <submittedName>
        <fullName evidence="8">Aryl-alcohol dehydrogenase</fullName>
        <ecNumber evidence="8">1.1.1.90</ecNumber>
    </submittedName>
</protein>
<keyword evidence="9" id="KW-1185">Reference proteome</keyword>
<evidence type="ECO:0000256" key="5">
    <source>
        <dbReference type="ARBA" id="ARBA00023002"/>
    </source>
</evidence>
<dbReference type="InterPro" id="IPR011032">
    <property type="entry name" value="GroES-like_sf"/>
</dbReference>
<dbReference type="PANTHER" id="PTHR43350">
    <property type="entry name" value="NAD-DEPENDENT ALCOHOL DEHYDROGENASE"/>
    <property type="match status" value="1"/>
</dbReference>
<name>A0ABS2KMU5_9NOCA</name>
<dbReference type="PROSITE" id="PS00059">
    <property type="entry name" value="ADH_ZINC"/>
    <property type="match status" value="1"/>
</dbReference>
<dbReference type="SUPFAM" id="SSF51735">
    <property type="entry name" value="NAD(P)-binding Rossmann-fold domains"/>
    <property type="match status" value="1"/>
</dbReference>
<dbReference type="Gene3D" id="3.40.50.720">
    <property type="entry name" value="NAD(P)-binding Rossmann-like Domain"/>
    <property type="match status" value="1"/>
</dbReference>
<feature type="domain" description="Enoyl reductase (ER)" evidence="7">
    <location>
        <begin position="13"/>
        <end position="363"/>
    </location>
</feature>
<dbReference type="Pfam" id="PF08240">
    <property type="entry name" value="ADH_N"/>
    <property type="match status" value="1"/>
</dbReference>
<evidence type="ECO:0000256" key="1">
    <source>
        <dbReference type="ARBA" id="ARBA00001947"/>
    </source>
</evidence>
<dbReference type="InterPro" id="IPR002328">
    <property type="entry name" value="ADH_Zn_CS"/>
</dbReference>
<keyword evidence="3 6" id="KW-0479">Metal-binding</keyword>
<reference evidence="8 9" key="1">
    <citation type="submission" date="2021-01" db="EMBL/GenBank/DDBJ databases">
        <title>Genomics of switchgrass bacterial isolates.</title>
        <authorList>
            <person name="Shade A."/>
        </authorList>
    </citation>
    <scope>NUCLEOTIDE SEQUENCE [LARGE SCALE GENOMIC DNA]</scope>
    <source>
        <strain evidence="8 9">PvP111</strain>
    </source>
</reference>
<evidence type="ECO:0000256" key="3">
    <source>
        <dbReference type="ARBA" id="ARBA00022723"/>
    </source>
</evidence>